<name>A0A0J7IWS9_9FLAO</name>
<dbReference type="RefSeq" id="WP_048500517.1">
    <property type="nucleotide sequence ID" value="NZ_LFNG01000023.1"/>
</dbReference>
<organism evidence="2 3">
    <name type="scientific">Chryseobacterium koreense CCUG 49689</name>
    <dbReference type="NCBI Taxonomy" id="1304281"/>
    <lineage>
        <taxon>Bacteria</taxon>
        <taxon>Pseudomonadati</taxon>
        <taxon>Bacteroidota</taxon>
        <taxon>Flavobacteriia</taxon>
        <taxon>Flavobacteriales</taxon>
        <taxon>Weeksellaceae</taxon>
        <taxon>Chryseobacterium group</taxon>
        <taxon>Chryseobacterium</taxon>
    </lineage>
</organism>
<dbReference type="OrthoDB" id="1335710at2"/>
<proteinExistence type="predicted"/>
<dbReference type="PATRIC" id="fig|1304281.5.peg.2850"/>
<dbReference type="STRING" id="1304281.ACM44_13200"/>
<dbReference type="PROSITE" id="PS51257">
    <property type="entry name" value="PROKAR_LIPOPROTEIN"/>
    <property type="match status" value="1"/>
</dbReference>
<gene>
    <name evidence="2" type="ORF">ACM44_13200</name>
</gene>
<comment type="caution">
    <text evidence="2">The sequence shown here is derived from an EMBL/GenBank/DDBJ whole genome shotgun (WGS) entry which is preliminary data.</text>
</comment>
<reference evidence="2 3" key="1">
    <citation type="journal article" date="2004" name="Int. J. Syst. Evol. Microbiol.">
        <title>Kaistella koreensis gen. nov., sp. nov., a novel member of the Chryseobacterium-Bergeyella-Riemerella branch.</title>
        <authorList>
            <person name="Kim M.K."/>
            <person name="Im W.T."/>
            <person name="Shin Y.K."/>
            <person name="Lim J.H."/>
            <person name="Kim S.H."/>
            <person name="Lee B.C."/>
            <person name="Park M.Y."/>
            <person name="Lee K.Y."/>
            <person name="Lee S.T."/>
        </authorList>
    </citation>
    <scope>NUCLEOTIDE SEQUENCE [LARGE SCALE GENOMIC DNA]</scope>
    <source>
        <strain evidence="2 3">CCUG 49689</strain>
    </source>
</reference>
<evidence type="ECO:0000313" key="2">
    <source>
        <dbReference type="EMBL" id="KMQ70281.1"/>
    </source>
</evidence>
<feature type="chain" id="PRO_5005289127" description="Lipoprotein" evidence="1">
    <location>
        <begin position="20"/>
        <end position="236"/>
    </location>
</feature>
<dbReference type="Proteomes" id="UP000035900">
    <property type="component" value="Unassembled WGS sequence"/>
</dbReference>
<keyword evidence="1" id="KW-0732">Signal</keyword>
<evidence type="ECO:0000313" key="3">
    <source>
        <dbReference type="Proteomes" id="UP000035900"/>
    </source>
</evidence>
<sequence>MKKTAVLILLFQLFISCNGLNNKVAYSQKLESGYSGPVKKVTTYICEIKRYGQIPTDTTSYKVKMTTVFDSLGNILESNSLYKLSDYTTETSSIYSGTGKNRTVKEKAITGLDIKEDSYQYIWSDDYNFMVVPMGKPAKSDITSTTTLDSDFRVLKTQYKRGDTIRIIDEFEYRGKQEKIHKRTVNEGESNRIIYQVMVTKEYDQHGNPTVTYLYVDPDKTKLDSIVFTKYEYDEK</sequence>
<dbReference type="EMBL" id="LFNG01000023">
    <property type="protein sequence ID" value="KMQ70281.1"/>
    <property type="molecule type" value="Genomic_DNA"/>
</dbReference>
<protein>
    <recommendedName>
        <fullName evidence="4">Lipoprotein</fullName>
    </recommendedName>
</protein>
<evidence type="ECO:0000256" key="1">
    <source>
        <dbReference type="SAM" id="SignalP"/>
    </source>
</evidence>
<feature type="signal peptide" evidence="1">
    <location>
        <begin position="1"/>
        <end position="19"/>
    </location>
</feature>
<accession>A0A0J7IWS9</accession>
<keyword evidence="3" id="KW-1185">Reference proteome</keyword>
<evidence type="ECO:0008006" key="4">
    <source>
        <dbReference type="Google" id="ProtNLM"/>
    </source>
</evidence>
<dbReference type="AlphaFoldDB" id="A0A0J7IWS9"/>